<dbReference type="InterPro" id="IPR002629">
    <property type="entry name" value="Met_Synth_C/arc"/>
</dbReference>
<dbReference type="Gene3D" id="3.20.20.210">
    <property type="match status" value="1"/>
</dbReference>
<accession>A0AAE3ZA67</accession>
<dbReference type="Proteomes" id="UP001180845">
    <property type="component" value="Unassembled WGS sequence"/>
</dbReference>
<dbReference type="GO" id="GO:0003871">
    <property type="term" value="F:5-methyltetrahydropteroyltriglutamate-homocysteine S-methyltransferase activity"/>
    <property type="evidence" value="ECO:0007669"/>
    <property type="project" value="InterPro"/>
</dbReference>
<feature type="domain" description="Cobalamin-independent methionine synthase MetE C-terminal/archaeal" evidence="1">
    <location>
        <begin position="14"/>
        <end position="59"/>
    </location>
</feature>
<proteinExistence type="predicted"/>
<dbReference type="GO" id="GO:0008270">
    <property type="term" value="F:zinc ion binding"/>
    <property type="evidence" value="ECO:0007669"/>
    <property type="project" value="InterPro"/>
</dbReference>
<dbReference type="EMBL" id="JAVDXW010000001">
    <property type="protein sequence ID" value="MDR7301176.1"/>
    <property type="molecule type" value="Genomic_DNA"/>
</dbReference>
<keyword evidence="3" id="KW-1185">Reference proteome</keyword>
<dbReference type="GO" id="GO:0009086">
    <property type="term" value="P:methionine biosynthetic process"/>
    <property type="evidence" value="ECO:0007669"/>
    <property type="project" value="InterPro"/>
</dbReference>
<reference evidence="2" key="1">
    <citation type="submission" date="2023-07" db="EMBL/GenBank/DDBJ databases">
        <title>Sequencing the genomes of 1000 actinobacteria strains.</title>
        <authorList>
            <person name="Klenk H.-P."/>
        </authorList>
    </citation>
    <scope>NUCLEOTIDE SEQUENCE</scope>
    <source>
        <strain evidence="2">DSM 45977</strain>
    </source>
</reference>
<protein>
    <submittedName>
        <fullName evidence="2">Methionine synthase II (Cobalamin-independent)</fullName>
    </submittedName>
</protein>
<evidence type="ECO:0000313" key="2">
    <source>
        <dbReference type="EMBL" id="MDR7301176.1"/>
    </source>
</evidence>
<organism evidence="2 3">
    <name type="scientific">Haloactinomyces albus</name>
    <dbReference type="NCBI Taxonomy" id="1352928"/>
    <lineage>
        <taxon>Bacteria</taxon>
        <taxon>Bacillati</taxon>
        <taxon>Actinomycetota</taxon>
        <taxon>Actinomycetes</taxon>
        <taxon>Actinopolysporales</taxon>
        <taxon>Actinopolysporaceae</taxon>
        <taxon>Haloactinomyces</taxon>
    </lineage>
</organism>
<evidence type="ECO:0000259" key="1">
    <source>
        <dbReference type="Pfam" id="PF01717"/>
    </source>
</evidence>
<sequence>MLSRAIEVGKRNPEGVEKLLRATLESVPAERLWGNPDCGLKTRDHAEIDFALRNMVTSAIRMRNSLQ</sequence>
<dbReference type="Pfam" id="PF01717">
    <property type="entry name" value="Meth_synt_2"/>
    <property type="match status" value="1"/>
</dbReference>
<gene>
    <name evidence="2" type="ORF">JOF55_001357</name>
</gene>
<dbReference type="SUPFAM" id="SSF51726">
    <property type="entry name" value="UROD/MetE-like"/>
    <property type="match status" value="1"/>
</dbReference>
<comment type="caution">
    <text evidence="2">The sequence shown here is derived from an EMBL/GenBank/DDBJ whole genome shotgun (WGS) entry which is preliminary data.</text>
</comment>
<dbReference type="AlphaFoldDB" id="A0AAE3ZA67"/>
<name>A0AAE3ZA67_9ACTN</name>
<dbReference type="RefSeq" id="WP_310271177.1">
    <property type="nucleotide sequence ID" value="NZ_JAVDXW010000001.1"/>
</dbReference>
<evidence type="ECO:0000313" key="3">
    <source>
        <dbReference type="Proteomes" id="UP001180845"/>
    </source>
</evidence>
<dbReference type="InterPro" id="IPR038071">
    <property type="entry name" value="UROD/MetE-like_sf"/>
</dbReference>